<dbReference type="AlphaFoldDB" id="A0A6N2UU88"/>
<feature type="domain" description="Protein kinase" evidence="9">
    <location>
        <begin position="14"/>
        <end position="275"/>
    </location>
</feature>
<keyword evidence="3 11" id="KW-0808">Transferase</keyword>
<dbReference type="EMBL" id="WDPD01000001">
    <property type="protein sequence ID" value="KAB7462478.1"/>
    <property type="molecule type" value="Genomic_DNA"/>
</dbReference>
<keyword evidence="6" id="KW-0067">ATP-binding</keyword>
<keyword evidence="8" id="KW-0472">Membrane</keyword>
<evidence type="ECO:0000256" key="2">
    <source>
        <dbReference type="ARBA" id="ARBA00022527"/>
    </source>
</evidence>
<feature type="compositionally biased region" description="Basic and acidic residues" evidence="7">
    <location>
        <begin position="293"/>
        <end position="310"/>
    </location>
</feature>
<keyword evidence="8" id="KW-1133">Transmembrane helix</keyword>
<dbReference type="Gene3D" id="1.10.510.10">
    <property type="entry name" value="Transferase(Phosphotransferase) domain 1"/>
    <property type="match status" value="1"/>
</dbReference>
<dbReference type="PANTHER" id="PTHR43289:SF6">
    <property type="entry name" value="SERINE_THREONINE-PROTEIN KINASE NEKL-3"/>
    <property type="match status" value="1"/>
</dbReference>
<dbReference type="InterPro" id="IPR008271">
    <property type="entry name" value="Ser/Thr_kinase_AS"/>
</dbReference>
<name>A0A6N2UU88_9BIFI</name>
<dbReference type="EMBL" id="CACRSP010000015">
    <property type="protein sequence ID" value="VYT19741.1"/>
    <property type="molecule type" value="Genomic_DNA"/>
</dbReference>
<feature type="region of interest" description="Disordered" evidence="7">
    <location>
        <begin position="283"/>
        <end position="310"/>
    </location>
</feature>
<evidence type="ECO:0000256" key="6">
    <source>
        <dbReference type="ARBA" id="ARBA00022840"/>
    </source>
</evidence>
<protein>
    <recommendedName>
        <fullName evidence="1">non-specific serine/threonine protein kinase</fullName>
        <ecNumber evidence="1">2.7.11.1</ecNumber>
    </recommendedName>
</protein>
<feature type="transmembrane region" description="Helical" evidence="8">
    <location>
        <begin position="318"/>
        <end position="340"/>
    </location>
</feature>
<keyword evidence="4" id="KW-0547">Nucleotide-binding</keyword>
<dbReference type="GO" id="GO:0005524">
    <property type="term" value="F:ATP binding"/>
    <property type="evidence" value="ECO:0007669"/>
    <property type="project" value="UniProtKB-KW"/>
</dbReference>
<dbReference type="PANTHER" id="PTHR43289">
    <property type="entry name" value="MITOGEN-ACTIVATED PROTEIN KINASE KINASE KINASE 20-RELATED"/>
    <property type="match status" value="1"/>
</dbReference>
<dbReference type="RefSeq" id="WP_034522668.1">
    <property type="nucleotide sequence ID" value="NZ_CACRSP010000015.1"/>
</dbReference>
<organism evidence="11">
    <name type="scientific">Bifidobacterium dentium</name>
    <dbReference type="NCBI Taxonomy" id="1689"/>
    <lineage>
        <taxon>Bacteria</taxon>
        <taxon>Bacillati</taxon>
        <taxon>Actinomycetota</taxon>
        <taxon>Actinomycetes</taxon>
        <taxon>Bifidobacteriales</taxon>
        <taxon>Bifidobacteriaceae</taxon>
        <taxon>Bifidobacterium</taxon>
    </lineage>
</organism>
<evidence type="ECO:0000256" key="5">
    <source>
        <dbReference type="ARBA" id="ARBA00022777"/>
    </source>
</evidence>
<keyword evidence="2 10" id="KW-0723">Serine/threonine-protein kinase</keyword>
<evidence type="ECO:0000313" key="10">
    <source>
        <dbReference type="EMBL" id="KAB7462478.1"/>
    </source>
</evidence>
<dbReference type="Proteomes" id="UP000429211">
    <property type="component" value="Unassembled WGS sequence"/>
</dbReference>
<evidence type="ECO:0000313" key="12">
    <source>
        <dbReference type="Proteomes" id="UP000429211"/>
    </source>
</evidence>
<evidence type="ECO:0000256" key="4">
    <source>
        <dbReference type="ARBA" id="ARBA00022741"/>
    </source>
</evidence>
<reference evidence="10 12" key="1">
    <citation type="journal article" date="2019" name="Nat. Med.">
        <title>A library of human gut bacterial isolates paired with longitudinal multiomics data enables mechanistic microbiome research.</title>
        <authorList>
            <person name="Poyet M."/>
            <person name="Groussin M."/>
            <person name="Gibbons S.M."/>
            <person name="Avila-Pacheco J."/>
            <person name="Jiang X."/>
            <person name="Kearney S.M."/>
            <person name="Perrotta A.R."/>
            <person name="Berdy B."/>
            <person name="Zhao S."/>
            <person name="Lieberman T.D."/>
            <person name="Swanson P.K."/>
            <person name="Smith M."/>
            <person name="Roesemann S."/>
            <person name="Alexander J.E."/>
            <person name="Rich S.A."/>
            <person name="Livny J."/>
            <person name="Vlamakis H."/>
            <person name="Clish C."/>
            <person name="Bullock K."/>
            <person name="Deik A."/>
            <person name="Scott J."/>
            <person name="Pierce K.A."/>
            <person name="Xavier R.J."/>
            <person name="Alm E.J."/>
        </authorList>
    </citation>
    <scope>NUCLEOTIDE SEQUENCE [LARGE SCALE GENOMIC DNA]</scope>
    <source>
        <strain evidence="10 12">BIOML-A2</strain>
    </source>
</reference>
<dbReference type="GO" id="GO:0004674">
    <property type="term" value="F:protein serine/threonine kinase activity"/>
    <property type="evidence" value="ECO:0007669"/>
    <property type="project" value="UniProtKB-KW"/>
</dbReference>
<dbReference type="PROSITE" id="PS00108">
    <property type="entry name" value="PROTEIN_KINASE_ST"/>
    <property type="match status" value="1"/>
</dbReference>
<dbReference type="SMART" id="SM00220">
    <property type="entry name" value="S_TKc"/>
    <property type="match status" value="1"/>
</dbReference>
<keyword evidence="5 11" id="KW-0418">Kinase</keyword>
<dbReference type="EC" id="2.7.11.1" evidence="1"/>
<sequence>MEVPQPVPPRIPGYDFVRQLGAGSEATVYLYQQRSPARPVAIKVSNKSLDPRAAARFRAEADFMAQISSHPYILSIFESGVTGNGLGYTVFEFAPGGSYRDALRKATLNADQMLDLGINLASALFTAHRKGIIHRDIKTSNVLINAQGMPVLSDFGISASIYDHRTTGFSLPWAPPEVISGVGGGNEASDIYSLGATLFATITGRSPYEYAYRVSNKQELAMTVVSKPLPKLNRPEVPPQVEQVLRKALDKNPDQRYYSALDFARAMQRVQYALYGHATPTTVEGVPQYPKDLPSRQDTHGTDDASDSGRTKTWVKPVVIGTLAVAAITVVALVFAFIVAPRMDSVSDNGHARISPTTKGYGNGGTGTDDDEDDDIATTVVPSVENLAGQYNGDKVNFTWVNPDPKKGDSYAWSIVGDSGTSTNAQAATTEDTQVEVPAGDGTQTCIQVSLIRADRRMSQNPTIACAAKP</sequence>
<evidence type="ECO:0000256" key="8">
    <source>
        <dbReference type="SAM" id="Phobius"/>
    </source>
</evidence>
<dbReference type="PROSITE" id="PS50011">
    <property type="entry name" value="PROTEIN_KINASE_DOM"/>
    <property type="match status" value="1"/>
</dbReference>
<evidence type="ECO:0000313" key="11">
    <source>
        <dbReference type="EMBL" id="VYT19741.1"/>
    </source>
</evidence>
<dbReference type="CDD" id="cd14014">
    <property type="entry name" value="STKc_PknB_like"/>
    <property type="match status" value="1"/>
</dbReference>
<evidence type="ECO:0000256" key="7">
    <source>
        <dbReference type="SAM" id="MobiDB-lite"/>
    </source>
</evidence>
<evidence type="ECO:0000259" key="9">
    <source>
        <dbReference type="PROSITE" id="PS50011"/>
    </source>
</evidence>
<evidence type="ECO:0000256" key="1">
    <source>
        <dbReference type="ARBA" id="ARBA00012513"/>
    </source>
</evidence>
<proteinExistence type="predicted"/>
<keyword evidence="8" id="KW-0812">Transmembrane</keyword>
<dbReference type="SUPFAM" id="SSF56112">
    <property type="entry name" value="Protein kinase-like (PK-like)"/>
    <property type="match status" value="1"/>
</dbReference>
<reference evidence="11" key="2">
    <citation type="submission" date="2019-11" db="EMBL/GenBank/DDBJ databases">
        <authorList>
            <person name="Feng L."/>
        </authorList>
    </citation>
    <scope>NUCLEOTIDE SEQUENCE</scope>
    <source>
        <strain evidence="11">BdentiumLFYP24</strain>
    </source>
</reference>
<gene>
    <name evidence="11" type="primary">pknK</name>
    <name evidence="11" type="ORF">BDLFYP24_00499</name>
    <name evidence="10" type="ORF">GBB04_01520</name>
</gene>
<evidence type="ECO:0000256" key="3">
    <source>
        <dbReference type="ARBA" id="ARBA00022679"/>
    </source>
</evidence>
<feature type="region of interest" description="Disordered" evidence="7">
    <location>
        <begin position="351"/>
        <end position="373"/>
    </location>
</feature>
<dbReference type="InterPro" id="IPR000719">
    <property type="entry name" value="Prot_kinase_dom"/>
</dbReference>
<dbReference type="InterPro" id="IPR011009">
    <property type="entry name" value="Kinase-like_dom_sf"/>
</dbReference>
<dbReference type="Pfam" id="PF00069">
    <property type="entry name" value="Pkinase"/>
    <property type="match status" value="1"/>
</dbReference>
<accession>A0A6N2UU88</accession>